<dbReference type="AlphaFoldDB" id="A0A377Q5N2"/>
<evidence type="ECO:0000313" key="4">
    <source>
        <dbReference type="EMBL" id="TCU90124.1"/>
    </source>
</evidence>
<feature type="region of interest" description="Disordered" evidence="1">
    <location>
        <begin position="427"/>
        <end position="460"/>
    </location>
</feature>
<reference evidence="4 6" key="2">
    <citation type="submission" date="2019-03" db="EMBL/GenBank/DDBJ databases">
        <title>Genomic Encyclopedia of Type Strains, Phase IV (KMG-IV): sequencing the most valuable type-strain genomes for metagenomic binning, comparative biology and taxonomic classification.</title>
        <authorList>
            <person name="Goeker M."/>
        </authorList>
    </citation>
    <scope>NUCLEOTIDE SEQUENCE [LARGE SCALE GENOMIC DNA]</scope>
    <source>
        <strain evidence="4 6">DSM 3764</strain>
    </source>
</reference>
<feature type="transmembrane region" description="Helical" evidence="2">
    <location>
        <begin position="213"/>
        <end position="233"/>
    </location>
</feature>
<evidence type="ECO:0000256" key="2">
    <source>
        <dbReference type="SAM" id="Phobius"/>
    </source>
</evidence>
<gene>
    <name evidence="4" type="ORF">EV682_101143</name>
    <name evidence="3" type="ORF">NCTC11159_00162</name>
</gene>
<dbReference type="Pfam" id="PF05656">
    <property type="entry name" value="DUF805"/>
    <property type="match status" value="1"/>
</dbReference>
<evidence type="ECO:0000313" key="5">
    <source>
        <dbReference type="Proteomes" id="UP000255108"/>
    </source>
</evidence>
<feature type="transmembrane region" description="Helical" evidence="2">
    <location>
        <begin position="245"/>
        <end position="260"/>
    </location>
</feature>
<evidence type="ECO:0000313" key="3">
    <source>
        <dbReference type="EMBL" id="STQ89151.1"/>
    </source>
</evidence>
<keyword evidence="2" id="KW-0812">Transmembrane</keyword>
<name>A0A377Q5N2_9NEIS</name>
<protein>
    <submittedName>
        <fullName evidence="3">Predicted membrane protein</fullName>
    </submittedName>
    <submittedName>
        <fullName evidence="4">Uncharacterized membrane protein YhaH (DUF805 family)</fullName>
    </submittedName>
</protein>
<accession>A0A377Q5N2</accession>
<dbReference type="InterPro" id="IPR008523">
    <property type="entry name" value="DUF805"/>
</dbReference>
<evidence type="ECO:0000256" key="1">
    <source>
        <dbReference type="SAM" id="MobiDB-lite"/>
    </source>
</evidence>
<reference evidence="3 5" key="1">
    <citation type="submission" date="2018-06" db="EMBL/GenBank/DDBJ databases">
        <authorList>
            <consortium name="Pathogen Informatics"/>
            <person name="Doyle S."/>
        </authorList>
    </citation>
    <scope>NUCLEOTIDE SEQUENCE [LARGE SCALE GENOMIC DNA]</scope>
    <source>
        <strain evidence="3 5">NCTC11159</strain>
    </source>
</reference>
<evidence type="ECO:0000313" key="6">
    <source>
        <dbReference type="Proteomes" id="UP000295794"/>
    </source>
</evidence>
<feature type="transmembrane region" description="Helical" evidence="2">
    <location>
        <begin position="183"/>
        <end position="201"/>
    </location>
</feature>
<dbReference type="OrthoDB" id="9812349at2"/>
<proteinExistence type="predicted"/>
<dbReference type="GO" id="GO:0016020">
    <property type="term" value="C:membrane"/>
    <property type="evidence" value="ECO:0007669"/>
    <property type="project" value="InterPro"/>
</dbReference>
<dbReference type="Proteomes" id="UP000295794">
    <property type="component" value="Unassembled WGS sequence"/>
</dbReference>
<feature type="compositionally biased region" description="Basic and acidic residues" evidence="1">
    <location>
        <begin position="435"/>
        <end position="445"/>
    </location>
</feature>
<keyword evidence="6" id="KW-1185">Reference proteome</keyword>
<dbReference type="RefSeq" id="WP_115225638.1">
    <property type="nucleotide sequence ID" value="NZ_CAWOLO010000001.1"/>
</dbReference>
<dbReference type="EMBL" id="SMBT01000001">
    <property type="protein sequence ID" value="TCU90124.1"/>
    <property type="molecule type" value="Genomic_DNA"/>
</dbReference>
<feature type="transmembrane region" description="Helical" evidence="2">
    <location>
        <begin position="305"/>
        <end position="326"/>
    </location>
</feature>
<organism evidence="3 5">
    <name type="scientific">Iodobacter fluviatilis</name>
    <dbReference type="NCBI Taxonomy" id="537"/>
    <lineage>
        <taxon>Bacteria</taxon>
        <taxon>Pseudomonadati</taxon>
        <taxon>Pseudomonadota</taxon>
        <taxon>Betaproteobacteria</taxon>
        <taxon>Neisseriales</taxon>
        <taxon>Chitinibacteraceae</taxon>
        <taxon>Iodobacter</taxon>
    </lineage>
</organism>
<keyword evidence="2" id="KW-0472">Membrane</keyword>
<dbReference type="Proteomes" id="UP000255108">
    <property type="component" value="Unassembled WGS sequence"/>
</dbReference>
<sequence>MSSFIWPGLAMGITFRLVLTGKLLPGATFDSAAAALAQLLRLDHARAESLLASAPTVIKKTLPHSELETYLKILQKTGAEVLAEASNASVPTATLQPAADTSAAILELIEPASTMTCPKCHREQIRRNLCIECGTDMPRALAMQAEPLIPRARPLPIVIKEPEFDTPSFWGVSTAGRLGRVRYLTSSLLVLCPMFIFAIFTPSMSGDPISNGLLVPLLGLMAWTLWQTFRLMILRLHDLNKPASWIGWFMLGAALVGTMPKASGFNGANVLGSLCMVVVSCVLSFTPGDHDENDYGFPAEPPALWHSALALVVLLISLFSLPSLFVRGKSLPVYQGQALSEADIQARYQQQRKILSEHDLDLIIKNESMENNGAAVNREEVRRRVQQSLDEQAMKEARTPPEDTAGVIPNRRILSESELDELVRNISRENGTAANREEVRREAQRMMDQQARKKAGMVSG</sequence>
<keyword evidence="2" id="KW-1133">Transmembrane helix</keyword>
<dbReference type="EMBL" id="UGHR01000001">
    <property type="protein sequence ID" value="STQ89151.1"/>
    <property type="molecule type" value="Genomic_DNA"/>
</dbReference>
<feature type="transmembrane region" description="Helical" evidence="2">
    <location>
        <begin position="267"/>
        <end position="285"/>
    </location>
</feature>